<dbReference type="InterPro" id="IPR003339">
    <property type="entry name" value="ABC/ECF_trnsptr_transmembrane"/>
</dbReference>
<evidence type="ECO:0000313" key="5">
    <source>
        <dbReference type="EMBL" id="SVC42156.1"/>
    </source>
</evidence>
<protein>
    <recommendedName>
        <fullName evidence="6">Cobalt transport protein</fullName>
    </recommendedName>
</protein>
<dbReference type="EMBL" id="UINC01090320">
    <property type="protein sequence ID" value="SVC42156.1"/>
    <property type="molecule type" value="Genomic_DNA"/>
</dbReference>
<sequence>MVFAMMIFIESTPSQDIVNLARSIWVKINRPWLLIENLFLFLSMTLRFYPTFQANWNAIRSSYRILGLESDLSNVRLLKIAVKEMPGLLIYQLRRSDDVATAMKLRGYGKQIPRGVTYPIPFNDNHLIQIIIISSIYFTVHYYATF</sequence>
<reference evidence="5" key="1">
    <citation type="submission" date="2018-05" db="EMBL/GenBank/DDBJ databases">
        <authorList>
            <person name="Lanie J.A."/>
            <person name="Ng W.-L."/>
            <person name="Kazmierczak K.M."/>
            <person name="Andrzejewski T.M."/>
            <person name="Davidsen T.M."/>
            <person name="Wayne K.J."/>
            <person name="Tettelin H."/>
            <person name="Glass J.I."/>
            <person name="Rusch D."/>
            <person name="Podicherti R."/>
            <person name="Tsui H.-C.T."/>
            <person name="Winkler M.E."/>
        </authorList>
    </citation>
    <scope>NUCLEOTIDE SEQUENCE</scope>
</reference>
<keyword evidence="3" id="KW-1133">Transmembrane helix</keyword>
<keyword evidence="2" id="KW-0812">Transmembrane</keyword>
<name>A0A382LZX2_9ZZZZ</name>
<proteinExistence type="predicted"/>
<comment type="subcellular location">
    <subcellularLocation>
        <location evidence="1">Membrane</location>
        <topology evidence="1">Multi-pass membrane protein</topology>
    </subcellularLocation>
</comment>
<evidence type="ECO:0000256" key="1">
    <source>
        <dbReference type="ARBA" id="ARBA00004141"/>
    </source>
</evidence>
<dbReference type="AlphaFoldDB" id="A0A382LZX2"/>
<accession>A0A382LZX2</accession>
<keyword evidence="4" id="KW-0472">Membrane</keyword>
<gene>
    <name evidence="5" type="ORF">METZ01_LOCUS295010</name>
</gene>
<evidence type="ECO:0000256" key="4">
    <source>
        <dbReference type="ARBA" id="ARBA00023136"/>
    </source>
</evidence>
<evidence type="ECO:0000256" key="2">
    <source>
        <dbReference type="ARBA" id="ARBA00022692"/>
    </source>
</evidence>
<dbReference type="Pfam" id="PF02361">
    <property type="entry name" value="CbiQ"/>
    <property type="match status" value="1"/>
</dbReference>
<evidence type="ECO:0000256" key="3">
    <source>
        <dbReference type="ARBA" id="ARBA00022989"/>
    </source>
</evidence>
<organism evidence="5">
    <name type="scientific">marine metagenome</name>
    <dbReference type="NCBI Taxonomy" id="408172"/>
    <lineage>
        <taxon>unclassified sequences</taxon>
        <taxon>metagenomes</taxon>
        <taxon>ecological metagenomes</taxon>
    </lineage>
</organism>
<evidence type="ECO:0008006" key="6">
    <source>
        <dbReference type="Google" id="ProtNLM"/>
    </source>
</evidence>
<dbReference type="CDD" id="cd16914">
    <property type="entry name" value="EcfT"/>
    <property type="match status" value="1"/>
</dbReference>
<dbReference type="GO" id="GO:0005886">
    <property type="term" value="C:plasma membrane"/>
    <property type="evidence" value="ECO:0007669"/>
    <property type="project" value="UniProtKB-ARBA"/>
</dbReference>